<sequence>MNYAKRLLYYLCVEEVEKNSIKLYVSFTSFKHTHTQTRDTHHKPVRFHWPLQQQQQQQHMILTRTKAQGLCTCNSRQKRHWLVYVPFITLDSVNFFASNELDVREINIKQSSHRYKRERELFTCLLLLPPGACFLINDPQLGICRIYKVAMSNVPSVFLWKDLTKEGWNLNKASAKSNNSTL</sequence>
<reference evidence="1 2" key="1">
    <citation type="journal article" date="2015" name="Nat. Commun.">
        <title>Lucilia cuprina genome unlocks parasitic fly biology to underpin future interventions.</title>
        <authorList>
            <person name="Anstead C.A."/>
            <person name="Korhonen P.K."/>
            <person name="Young N.D."/>
            <person name="Hall R.S."/>
            <person name="Jex A.R."/>
            <person name="Murali S.C."/>
            <person name="Hughes D.S."/>
            <person name="Lee S.F."/>
            <person name="Perry T."/>
            <person name="Stroehlein A.J."/>
            <person name="Ansell B.R."/>
            <person name="Breugelmans B."/>
            <person name="Hofmann A."/>
            <person name="Qu J."/>
            <person name="Dugan S."/>
            <person name="Lee S.L."/>
            <person name="Chao H."/>
            <person name="Dinh H."/>
            <person name="Han Y."/>
            <person name="Doddapaneni H.V."/>
            <person name="Worley K.C."/>
            <person name="Muzny D.M."/>
            <person name="Ioannidis P."/>
            <person name="Waterhouse R.M."/>
            <person name="Zdobnov E.M."/>
            <person name="James P.J."/>
            <person name="Bagnall N.H."/>
            <person name="Kotze A.C."/>
            <person name="Gibbs R.A."/>
            <person name="Richards S."/>
            <person name="Batterham P."/>
            <person name="Gasser R.B."/>
        </authorList>
    </citation>
    <scope>NUCLEOTIDE SEQUENCE [LARGE SCALE GENOMIC DNA]</scope>
    <source>
        <strain evidence="1 2">LS</strain>
        <tissue evidence="1">Full body</tissue>
    </source>
</reference>
<keyword evidence="2" id="KW-1185">Reference proteome</keyword>
<dbReference type="EMBL" id="JRES01000561">
    <property type="protein sequence ID" value="KNC30208.1"/>
    <property type="molecule type" value="Genomic_DNA"/>
</dbReference>
<evidence type="ECO:0000313" key="2">
    <source>
        <dbReference type="Proteomes" id="UP000037069"/>
    </source>
</evidence>
<organism evidence="1 2">
    <name type="scientific">Lucilia cuprina</name>
    <name type="common">Green bottle fly</name>
    <name type="synonym">Australian sheep blowfly</name>
    <dbReference type="NCBI Taxonomy" id="7375"/>
    <lineage>
        <taxon>Eukaryota</taxon>
        <taxon>Metazoa</taxon>
        <taxon>Ecdysozoa</taxon>
        <taxon>Arthropoda</taxon>
        <taxon>Hexapoda</taxon>
        <taxon>Insecta</taxon>
        <taxon>Pterygota</taxon>
        <taxon>Neoptera</taxon>
        <taxon>Endopterygota</taxon>
        <taxon>Diptera</taxon>
        <taxon>Brachycera</taxon>
        <taxon>Muscomorpha</taxon>
        <taxon>Oestroidea</taxon>
        <taxon>Calliphoridae</taxon>
        <taxon>Luciliinae</taxon>
        <taxon>Lucilia</taxon>
    </lineage>
</organism>
<accession>A0A0L0CCP7</accession>
<name>A0A0L0CCP7_LUCCU</name>
<dbReference type="Proteomes" id="UP000037069">
    <property type="component" value="Unassembled WGS sequence"/>
</dbReference>
<proteinExistence type="predicted"/>
<gene>
    <name evidence="1" type="ORF">FF38_06931</name>
</gene>
<protein>
    <submittedName>
        <fullName evidence="1">Uncharacterized protein</fullName>
    </submittedName>
</protein>
<evidence type="ECO:0000313" key="1">
    <source>
        <dbReference type="EMBL" id="KNC30208.1"/>
    </source>
</evidence>
<comment type="caution">
    <text evidence="1">The sequence shown here is derived from an EMBL/GenBank/DDBJ whole genome shotgun (WGS) entry which is preliminary data.</text>
</comment>
<dbReference type="AlphaFoldDB" id="A0A0L0CCP7"/>